<dbReference type="Gene3D" id="3.40.50.2300">
    <property type="match status" value="1"/>
</dbReference>
<dbReference type="RefSeq" id="WP_193670920.1">
    <property type="nucleotide sequence ID" value="NZ_JACDTV010000021.1"/>
</dbReference>
<comment type="similarity">
    <text evidence="1">Belongs to the argonaute family. Long pAgo subfamily.</text>
</comment>
<protein>
    <recommendedName>
        <fullName evidence="2">Protein argonaute</fullName>
    </recommendedName>
</protein>
<dbReference type="SUPFAM" id="SSF53098">
    <property type="entry name" value="Ribonuclease H-like"/>
    <property type="match status" value="1"/>
</dbReference>
<reference evidence="4 5" key="1">
    <citation type="submission" date="2021-01" db="EMBL/GenBank/DDBJ databases">
        <title>Sequencing the genomes of 1000 actinobacteria strains.</title>
        <authorList>
            <person name="Klenk H.-P."/>
        </authorList>
    </citation>
    <scope>NUCLEOTIDE SEQUENCE [LARGE SCALE GENOMIC DNA]</scope>
    <source>
        <strain evidence="4 5">DSM 18239</strain>
    </source>
</reference>
<gene>
    <name evidence="4" type="ORF">JOE61_004105</name>
</gene>
<dbReference type="Proteomes" id="UP000732378">
    <property type="component" value="Unassembled WGS sequence"/>
</dbReference>
<evidence type="ECO:0000313" key="5">
    <source>
        <dbReference type="Proteomes" id="UP000732378"/>
    </source>
</evidence>
<evidence type="ECO:0000259" key="3">
    <source>
        <dbReference type="SMART" id="SM00950"/>
    </source>
</evidence>
<keyword evidence="5" id="KW-1185">Reference proteome</keyword>
<feature type="domain" description="Piwi" evidence="3">
    <location>
        <begin position="144"/>
        <end position="458"/>
    </location>
</feature>
<dbReference type="InterPro" id="IPR036397">
    <property type="entry name" value="RNaseH_sf"/>
</dbReference>
<evidence type="ECO:0000256" key="1">
    <source>
        <dbReference type="ARBA" id="ARBA00035012"/>
    </source>
</evidence>
<dbReference type="Gene3D" id="3.30.420.10">
    <property type="entry name" value="Ribonuclease H-like superfamily/Ribonuclease H"/>
    <property type="match status" value="1"/>
</dbReference>
<dbReference type="SMART" id="SM00950">
    <property type="entry name" value="Piwi"/>
    <property type="match status" value="1"/>
</dbReference>
<evidence type="ECO:0000313" key="4">
    <source>
        <dbReference type="EMBL" id="MBM7510291.1"/>
    </source>
</evidence>
<organism evidence="4 5">
    <name type="scientific">Nocardioides salarius</name>
    <dbReference type="NCBI Taxonomy" id="374513"/>
    <lineage>
        <taxon>Bacteria</taxon>
        <taxon>Bacillati</taxon>
        <taxon>Actinomycetota</taxon>
        <taxon>Actinomycetes</taxon>
        <taxon>Propionibacteriales</taxon>
        <taxon>Nocardioidaceae</taxon>
        <taxon>Nocardioides</taxon>
    </lineage>
</organism>
<dbReference type="InterPro" id="IPR012337">
    <property type="entry name" value="RNaseH-like_sf"/>
</dbReference>
<evidence type="ECO:0000256" key="2">
    <source>
        <dbReference type="ARBA" id="ARBA00035032"/>
    </source>
</evidence>
<dbReference type="InterPro" id="IPR003165">
    <property type="entry name" value="Piwi"/>
</dbReference>
<sequence>MSTQVVGSLLPPHRLLAEPSLLFGAGGSHKHPLLGLRTHGPYSRDSFGSADIRFALITTTTLYARTRQFLGSLLSQHQPTDRRKYVPPYPGFNQVYGVGLRPADGSEVQLDPSLTNTPDPHNAIASALAPAVRQLATTRSNWDVLVIALPAAWRQWKVSADGAFDLHDQLKAFAAPLGLPTQIVWEDRALSFKHPCSLSWRLSMALYAKAGGTPWRLHRTDDADVAYVGLSYAIRGGTADGFVTCCSQVFDADGGGMDFVAYDVGQGVDLDNPHLTRDQMRAVMSRSVRLYQDRHAGNLPSRIVVHKTTRFRDEEVDGVFDAWDACEEIECVRVQARTPWRGVHLVAANPGQGPSKPANWPVQRGTLQFLSGRDGLLYVNGTAPGLASGNGNFYQGAKSIPSPLLVTRDAGSGPLERTADDVLALTKMDWNNDALYDPLPVTIKYSQTLARVIGHTSGLPDAAYPYRLFM</sequence>
<comment type="caution">
    <text evidence="4">The sequence shown here is derived from an EMBL/GenBank/DDBJ whole genome shotgun (WGS) entry which is preliminary data.</text>
</comment>
<proteinExistence type="inferred from homology"/>
<accession>A0ABS2MGH9</accession>
<name>A0ABS2MGH9_9ACTN</name>
<dbReference type="CDD" id="cd04659">
    <property type="entry name" value="Piwi_piwi-like_ProArk"/>
    <property type="match status" value="1"/>
</dbReference>
<dbReference type="EMBL" id="JAFBBZ010000001">
    <property type="protein sequence ID" value="MBM7510291.1"/>
    <property type="molecule type" value="Genomic_DNA"/>
</dbReference>